<feature type="region of interest" description="Disordered" evidence="1">
    <location>
        <begin position="216"/>
        <end position="241"/>
    </location>
</feature>
<feature type="region of interest" description="Disordered" evidence="1">
    <location>
        <begin position="493"/>
        <end position="522"/>
    </location>
</feature>
<name>A0A286UU64_9AGAM</name>
<accession>A0A286UU64</accession>
<reference evidence="2 3" key="1">
    <citation type="journal article" date="2017" name="Mol. Ecol.">
        <title>Comparative and population genomic landscape of Phellinus noxius: A hypervariable fungus causing root rot in trees.</title>
        <authorList>
            <person name="Chung C.L."/>
            <person name="Lee T.J."/>
            <person name="Akiba M."/>
            <person name="Lee H.H."/>
            <person name="Kuo T.H."/>
            <person name="Liu D."/>
            <person name="Ke H.M."/>
            <person name="Yokoi T."/>
            <person name="Roa M.B."/>
            <person name="Lu M.J."/>
            <person name="Chang Y.Y."/>
            <person name="Ann P.J."/>
            <person name="Tsai J.N."/>
            <person name="Chen C.Y."/>
            <person name="Tzean S.S."/>
            <person name="Ota Y."/>
            <person name="Hattori T."/>
            <person name="Sahashi N."/>
            <person name="Liou R.F."/>
            <person name="Kikuchi T."/>
            <person name="Tsai I.J."/>
        </authorList>
    </citation>
    <scope>NUCLEOTIDE SEQUENCE [LARGE SCALE GENOMIC DNA]</scope>
    <source>
        <strain evidence="2 3">FFPRI411160</strain>
    </source>
</reference>
<feature type="compositionally biased region" description="Polar residues" evidence="1">
    <location>
        <begin position="225"/>
        <end position="239"/>
    </location>
</feature>
<gene>
    <name evidence="2" type="ORF">PNOK_0020100</name>
</gene>
<feature type="region of interest" description="Disordered" evidence="1">
    <location>
        <begin position="1"/>
        <end position="86"/>
    </location>
</feature>
<keyword evidence="3" id="KW-1185">Reference proteome</keyword>
<dbReference type="EMBL" id="NBII01000001">
    <property type="protein sequence ID" value="PAV23133.1"/>
    <property type="molecule type" value="Genomic_DNA"/>
</dbReference>
<comment type="caution">
    <text evidence="2">The sequence shown here is derived from an EMBL/GenBank/DDBJ whole genome shotgun (WGS) entry which is preliminary data.</text>
</comment>
<evidence type="ECO:0000256" key="1">
    <source>
        <dbReference type="SAM" id="MobiDB-lite"/>
    </source>
</evidence>
<sequence length="522" mass="56709">MSSTTSAPRRRLSSRRGSQSAPDPFALHLETETAQAKASRITILTVRSPPAQSVSHNPSGSIGGNARDRSSWGSIHSGSSTGSLNRGRMSFALRSFAPVNDGKGIENIGGGPPSPGRPYFARSNSNSSLDRSGQPGGRQQHLNPQQVCDLAVNSITHPPPASPPVDGSGPAPTPFHLLSEEHYLPFLDRPAEVTALLASHPTCRLMALLHQTFPPDLRDQHDESSAQNSVPGNPQTFNPDPTKWDYSELTRWLQTVDRDVANDREWVLKSRKCVLARSELIWSRLKNALGVPPELEEEEEEYYDDEEDGIIAYEYDDEREAWLEPIYDGDYLTAKCVASPSVSPETPFGHGMEIIGEGAEEEDNTDKEKDPSVDSAIRAIHGLRLSTPMLENENRSGSVSPVASRYRSLSSAAAPDEAADARRREAIATAVPGRVRRSAQQERGTGDPLFPSSFATLAMSPSLVANNPALRSGPRRMFRPGVPITRRGNRYYSGSLSGGWDTDGNDYALSLGSGSERSFAGR</sequence>
<feature type="region of interest" description="Disordered" evidence="1">
    <location>
        <begin position="100"/>
        <end position="141"/>
    </location>
</feature>
<proteinExistence type="predicted"/>
<dbReference type="AlphaFoldDB" id="A0A286UU64"/>
<protein>
    <submittedName>
        <fullName evidence="2">Uncharacterized protein</fullName>
    </submittedName>
</protein>
<feature type="compositionally biased region" description="Polar residues" evidence="1">
    <location>
        <begin position="122"/>
        <end position="131"/>
    </location>
</feature>
<dbReference type="OrthoDB" id="2591449at2759"/>
<feature type="compositionally biased region" description="Polar residues" evidence="1">
    <location>
        <begin position="50"/>
        <end position="60"/>
    </location>
</feature>
<evidence type="ECO:0000313" key="3">
    <source>
        <dbReference type="Proteomes" id="UP000217199"/>
    </source>
</evidence>
<dbReference type="STRING" id="2282107.A0A286UU64"/>
<feature type="compositionally biased region" description="Low complexity" evidence="1">
    <location>
        <begin position="71"/>
        <end position="83"/>
    </location>
</feature>
<dbReference type="InParanoid" id="A0A286UU64"/>
<dbReference type="Proteomes" id="UP000217199">
    <property type="component" value="Unassembled WGS sequence"/>
</dbReference>
<evidence type="ECO:0000313" key="2">
    <source>
        <dbReference type="EMBL" id="PAV23133.1"/>
    </source>
</evidence>
<organism evidence="2 3">
    <name type="scientific">Pyrrhoderma noxium</name>
    <dbReference type="NCBI Taxonomy" id="2282107"/>
    <lineage>
        <taxon>Eukaryota</taxon>
        <taxon>Fungi</taxon>
        <taxon>Dikarya</taxon>
        <taxon>Basidiomycota</taxon>
        <taxon>Agaricomycotina</taxon>
        <taxon>Agaricomycetes</taxon>
        <taxon>Hymenochaetales</taxon>
        <taxon>Hymenochaetaceae</taxon>
        <taxon>Pyrrhoderma</taxon>
    </lineage>
</organism>